<dbReference type="Proteomes" id="UP000070175">
    <property type="component" value="Unassembled WGS sequence"/>
</dbReference>
<feature type="transmembrane region" description="Helical" evidence="6">
    <location>
        <begin position="38"/>
        <end position="60"/>
    </location>
</feature>
<keyword evidence="3 6" id="KW-0812">Transmembrane</keyword>
<evidence type="ECO:0000256" key="3">
    <source>
        <dbReference type="ARBA" id="ARBA00022692"/>
    </source>
</evidence>
<evidence type="ECO:0000256" key="4">
    <source>
        <dbReference type="ARBA" id="ARBA00022989"/>
    </source>
</evidence>
<dbReference type="InterPro" id="IPR000791">
    <property type="entry name" value="Gpr1/Fun34/SatP-like"/>
</dbReference>
<organism evidence="7 8">
    <name type="scientific">candidate division MSBL1 archaeon SCGC-AAA382N08</name>
    <dbReference type="NCBI Taxonomy" id="1698285"/>
    <lineage>
        <taxon>Archaea</taxon>
        <taxon>Methanobacteriati</taxon>
        <taxon>Methanobacteriota</taxon>
        <taxon>candidate division MSBL1</taxon>
    </lineage>
</organism>
<sequence>MSSKNIANPAPLGLAGFGFTTILLNLVNAGLIGTSTEVTLVLTMGLFFGGLCQFVAGYWAYKLDEVFPATAFSAYGAFWETFAFYLLLTQVFELVEPAAGTGLGAYLILWGIFTFYMWINSFYHNWNLVGVFGTLWVLFFLLGVHGFYGGNSLLQLAGWLGIVCGSWAVWTSFCFIFQEHTDIKLPGIGKPLQK</sequence>
<keyword evidence="8" id="KW-1185">Reference proteome</keyword>
<feature type="transmembrane region" description="Helical" evidence="6">
    <location>
        <begin position="154"/>
        <end position="177"/>
    </location>
</feature>
<comment type="caution">
    <text evidence="7">The sequence shown here is derived from an EMBL/GenBank/DDBJ whole genome shotgun (WGS) entry which is preliminary data.</text>
</comment>
<accession>A0A133VQ94</accession>
<evidence type="ECO:0000256" key="6">
    <source>
        <dbReference type="SAM" id="Phobius"/>
    </source>
</evidence>
<proteinExistence type="inferred from homology"/>
<dbReference type="InterPro" id="IPR047623">
    <property type="entry name" value="SatP"/>
</dbReference>
<feature type="transmembrane region" description="Helical" evidence="6">
    <location>
        <begin position="98"/>
        <end position="119"/>
    </location>
</feature>
<keyword evidence="5 6" id="KW-0472">Membrane</keyword>
<dbReference type="GO" id="GO:0071422">
    <property type="term" value="P:succinate transmembrane transport"/>
    <property type="evidence" value="ECO:0007669"/>
    <property type="project" value="TreeGrafter"/>
</dbReference>
<reference evidence="7 8" key="1">
    <citation type="journal article" date="2016" name="Sci. Rep.">
        <title>Metabolic traits of an uncultured archaeal lineage -MSBL1- from brine pools of the Red Sea.</title>
        <authorList>
            <person name="Mwirichia R."/>
            <person name="Alam I."/>
            <person name="Rashid M."/>
            <person name="Vinu M."/>
            <person name="Ba-Alawi W."/>
            <person name="Anthony Kamau A."/>
            <person name="Kamanda Ngugi D."/>
            <person name="Goker M."/>
            <person name="Klenk H.P."/>
            <person name="Bajic V."/>
            <person name="Stingl U."/>
        </authorList>
    </citation>
    <scope>NUCLEOTIDE SEQUENCE [LARGE SCALE GENOMIC DNA]</scope>
    <source>
        <strain evidence="7">SCGC-AAA382N08</strain>
    </source>
</reference>
<comment type="subcellular location">
    <subcellularLocation>
        <location evidence="1">Membrane</location>
        <topology evidence="1">Multi-pass membrane protein</topology>
    </subcellularLocation>
</comment>
<dbReference type="GO" id="GO:0015360">
    <property type="term" value="F:acetate:proton symporter activity"/>
    <property type="evidence" value="ECO:0007669"/>
    <property type="project" value="TreeGrafter"/>
</dbReference>
<gene>
    <name evidence="7" type="ORF">AKJ56_00835</name>
</gene>
<dbReference type="NCBIfam" id="NF038013">
    <property type="entry name" value="AceTr_1"/>
    <property type="match status" value="1"/>
</dbReference>
<feature type="transmembrane region" description="Helical" evidence="6">
    <location>
        <begin position="126"/>
        <end position="148"/>
    </location>
</feature>
<dbReference type="EMBL" id="LHYJ01000008">
    <property type="protein sequence ID" value="KXB08600.1"/>
    <property type="molecule type" value="Genomic_DNA"/>
</dbReference>
<evidence type="ECO:0000256" key="1">
    <source>
        <dbReference type="ARBA" id="ARBA00004141"/>
    </source>
</evidence>
<evidence type="ECO:0000313" key="8">
    <source>
        <dbReference type="Proteomes" id="UP000070175"/>
    </source>
</evidence>
<evidence type="ECO:0000256" key="5">
    <source>
        <dbReference type="ARBA" id="ARBA00023136"/>
    </source>
</evidence>
<comment type="similarity">
    <text evidence="2">Belongs to the acetate uptake transporter (AceTr) (TC 2.A.96) family.</text>
</comment>
<dbReference type="PANTHER" id="PTHR30178">
    <property type="entry name" value="INNER MEMBRANE PROTEIN YAAH"/>
    <property type="match status" value="1"/>
</dbReference>
<protein>
    <submittedName>
        <fullName evidence="7">Uncharacterized protein</fullName>
    </submittedName>
</protein>
<dbReference type="PROSITE" id="PS01114">
    <property type="entry name" value="GPR1_FUN34_YAAH"/>
    <property type="match status" value="1"/>
</dbReference>
<name>A0A133VQ94_9EURY</name>
<keyword evidence="4 6" id="KW-1133">Transmembrane helix</keyword>
<dbReference type="Pfam" id="PF01184">
    <property type="entry name" value="Gpr1_Fun34_YaaH"/>
    <property type="match status" value="1"/>
</dbReference>
<dbReference type="AlphaFoldDB" id="A0A133VQ94"/>
<evidence type="ECO:0000313" key="7">
    <source>
        <dbReference type="EMBL" id="KXB08600.1"/>
    </source>
</evidence>
<dbReference type="InterPro" id="IPR047622">
    <property type="entry name" value="GPR1_FUN34_YAAH"/>
</dbReference>
<feature type="transmembrane region" description="Helical" evidence="6">
    <location>
        <begin position="72"/>
        <end position="92"/>
    </location>
</feature>
<dbReference type="PANTHER" id="PTHR30178:SF3">
    <property type="entry name" value="SUCCINATE-ACETATE_PROTON SYMPORTER SATP"/>
    <property type="match status" value="1"/>
</dbReference>
<dbReference type="GO" id="GO:0005886">
    <property type="term" value="C:plasma membrane"/>
    <property type="evidence" value="ECO:0007669"/>
    <property type="project" value="TreeGrafter"/>
</dbReference>
<feature type="transmembrane region" description="Helical" evidence="6">
    <location>
        <begin position="12"/>
        <end position="32"/>
    </location>
</feature>
<evidence type="ECO:0000256" key="2">
    <source>
        <dbReference type="ARBA" id="ARBA00005587"/>
    </source>
</evidence>